<name>A0A7M7NAB0_STRPU</name>
<feature type="compositionally biased region" description="Basic residues" evidence="2">
    <location>
        <begin position="2675"/>
        <end position="2685"/>
    </location>
</feature>
<evidence type="ECO:0000313" key="5">
    <source>
        <dbReference type="Proteomes" id="UP000007110"/>
    </source>
</evidence>
<feature type="transmembrane region" description="Helical" evidence="3">
    <location>
        <begin position="2208"/>
        <end position="2232"/>
    </location>
</feature>
<dbReference type="PANTHER" id="PTHR47236:SF4">
    <property type="entry name" value="GENE 9195-RELATED"/>
    <property type="match status" value="1"/>
</dbReference>
<dbReference type="Proteomes" id="UP000007110">
    <property type="component" value="Unassembled WGS sequence"/>
</dbReference>
<evidence type="ECO:0000313" key="4">
    <source>
        <dbReference type="EnsemblMetazoa" id="XP_030833545"/>
    </source>
</evidence>
<dbReference type="InParanoid" id="A0A7M7NAB0"/>
<dbReference type="CDD" id="cd22265">
    <property type="entry name" value="UDM1_RNF168"/>
    <property type="match status" value="1"/>
</dbReference>
<keyword evidence="3" id="KW-0472">Membrane</keyword>
<protein>
    <submittedName>
        <fullName evidence="4">Uncharacterized protein</fullName>
    </submittedName>
</protein>
<feature type="compositionally biased region" description="Basic and acidic residues" evidence="2">
    <location>
        <begin position="2686"/>
        <end position="2708"/>
    </location>
</feature>
<feature type="region of interest" description="Disordered" evidence="2">
    <location>
        <begin position="3182"/>
        <end position="3270"/>
    </location>
</feature>
<dbReference type="RefSeq" id="XP_030833545.1">
    <property type="nucleotide sequence ID" value="XM_030977685.1"/>
</dbReference>
<feature type="coiled-coil region" evidence="1">
    <location>
        <begin position="3737"/>
        <end position="3771"/>
    </location>
</feature>
<dbReference type="EnsemblMetazoa" id="XM_030977685">
    <property type="protein sequence ID" value="XP_030833545"/>
    <property type="gene ID" value="LOC578280"/>
</dbReference>
<reference evidence="4" key="2">
    <citation type="submission" date="2021-01" db="UniProtKB">
        <authorList>
            <consortium name="EnsemblMetazoa"/>
        </authorList>
    </citation>
    <scope>IDENTIFICATION</scope>
</reference>
<feature type="region of interest" description="Disordered" evidence="2">
    <location>
        <begin position="2356"/>
        <end position="2379"/>
    </location>
</feature>
<dbReference type="Gene3D" id="2.10.50.10">
    <property type="entry name" value="Tumor Necrosis Factor Receptor, subunit A, domain 2"/>
    <property type="match status" value="7"/>
</dbReference>
<dbReference type="PANTHER" id="PTHR47236">
    <property type="entry name" value="GENE, 32742-RELATED-RELATED"/>
    <property type="match status" value="1"/>
</dbReference>
<accession>A0A7M7NAB0</accession>
<dbReference type="GeneID" id="578280"/>
<keyword evidence="5" id="KW-1185">Reference proteome</keyword>
<dbReference type="InterPro" id="IPR009030">
    <property type="entry name" value="Growth_fac_rcpt_cys_sf"/>
</dbReference>
<dbReference type="OMA" id="ANAPEYC"/>
<feature type="compositionally biased region" description="Basic and acidic residues" evidence="2">
    <location>
        <begin position="3182"/>
        <end position="3260"/>
    </location>
</feature>
<feature type="coiled-coil region" evidence="1">
    <location>
        <begin position="2453"/>
        <end position="2534"/>
    </location>
</feature>
<feature type="compositionally biased region" description="Basic and acidic residues" evidence="2">
    <location>
        <begin position="2890"/>
        <end position="2918"/>
    </location>
</feature>
<dbReference type="OrthoDB" id="439917at2759"/>
<evidence type="ECO:0000256" key="1">
    <source>
        <dbReference type="SAM" id="Coils"/>
    </source>
</evidence>
<proteinExistence type="predicted"/>
<organism evidence="4 5">
    <name type="scientific">Strongylocentrotus purpuratus</name>
    <name type="common">Purple sea urchin</name>
    <dbReference type="NCBI Taxonomy" id="7668"/>
    <lineage>
        <taxon>Eukaryota</taxon>
        <taxon>Metazoa</taxon>
        <taxon>Echinodermata</taxon>
        <taxon>Eleutherozoa</taxon>
        <taxon>Echinozoa</taxon>
        <taxon>Echinoidea</taxon>
        <taxon>Euechinoidea</taxon>
        <taxon>Echinacea</taxon>
        <taxon>Camarodonta</taxon>
        <taxon>Echinidea</taxon>
        <taxon>Strongylocentrotidae</taxon>
        <taxon>Strongylocentrotus</taxon>
    </lineage>
</organism>
<reference evidence="5" key="1">
    <citation type="submission" date="2015-02" db="EMBL/GenBank/DDBJ databases">
        <title>Genome sequencing for Strongylocentrotus purpuratus.</title>
        <authorList>
            <person name="Murali S."/>
            <person name="Liu Y."/>
            <person name="Vee V."/>
            <person name="English A."/>
            <person name="Wang M."/>
            <person name="Skinner E."/>
            <person name="Han Y."/>
            <person name="Muzny D.M."/>
            <person name="Worley K.C."/>
            <person name="Gibbs R.A."/>
        </authorList>
    </citation>
    <scope>NUCLEOTIDE SEQUENCE</scope>
</reference>
<feature type="coiled-coil region" evidence="1">
    <location>
        <begin position="3807"/>
        <end position="3848"/>
    </location>
</feature>
<evidence type="ECO:0000256" key="3">
    <source>
        <dbReference type="SAM" id="Phobius"/>
    </source>
</evidence>
<dbReference type="SUPFAM" id="SSF57184">
    <property type="entry name" value="Growth factor receptor domain"/>
    <property type="match status" value="5"/>
</dbReference>
<feature type="region of interest" description="Disordered" evidence="2">
    <location>
        <begin position="2869"/>
        <end position="2924"/>
    </location>
</feature>
<sequence>MYPCPEGYYCPLSTGYAIQYPCSEGTYNGLAIQQDSTSCDLCPPGMYCQGEGLPAPTGNCSAGWFCTGGSASSMPLPTGNASVISDCTCPAVNYTGNRCPPGTYCPAGASRPIDCDPGYYCGDYELDTPSAPCSAGFYCPGGNDNAEPEGFDCLAGHYCEMGSAYPTPCSNGTFSNTTGNTEPANCESCTPGSYCAGESLPVPSGLCYAGFYCPGGQATKTPVHFTCPAGFSCPVGSTAPQLCVRGTYQSSEGQGACDLCPEGSYCDPYELNNVTGVIVPQDCIMGHYCPNGTEYAEQNKCPPGTYSNQTNLASVGECTDCDAGWYCDEAGLQAPKAECQAGFYCTLGSSEPAPEDGVTGDICPIGMFCVQGSVTGENCPKGRYGNQTGLRTAGECPLCDPGSYCPTVGQSEPFEGCLAGFYCELGSDRSNPTNGTGYLCPMGRYCPVGTPVPIQCPMGTYNPEEGKDTIEDCVGCDPGFYCQYEGQSNITGTCIEGYYCMGNASIPNPQDQVTGDICPIGHYCPEGTGYPLPCNNATYMNDTGASECLVCPEGFMCVRGTEPDPCPAGYYCPMGTGYDVQPCPQGTYGAGTGLAEVGECTDCPGGYYCESPGQDSTTDECDPGFFCTLGVNVRAPNGQNNTGVGGHCYAGHECPTGTASPVPCLAGFYSGYTQRASCDVCPPGYYCENATVVPLECPVGHYCPDGTDYSDQYPCPAGTYNNVTGQMNLTDCMFCPPGMYCEGTGLDYPSGWCDEGFFCTGGSYAKRPFNVGVLVNNSYQYPDDTCHPQFDCVCPDYSNSTGGLCGPGYYCPRGSPSPLNCPAGMYCETPGLAEPTGNCSAGSYCNHTSFEPDQHACPPGYYCPVGTGVPFACPAGTYSNTSGNVELGDCLNCTSGEYCEGEGNAEPDNDCDPGYFCPGGQTSSNPVGLECPEGHYCPGGSHDPILCENGTYQANTKQPSCDQCPGGYYCDPTESGPVITPVTCPRGYFCPPGTGLSTTNACPEGTFGDSDGYDELEDCVQCTAGSYCEEPALSTPTGECYAGFYCTSGASSPTPYDDMVDADNSSFTGNDVCPKGYYCTNGTDYPEPCPPGTFSNNVRVTEEEDCDPCPAGKYCNLQAFIRVNEAPDCDDGYVCTGGSTTGSPSSDSGMGYPCPAGHYCPSGVTSELGCPIGTYQPDEGQANCTTCPDGLMCLYTNMTMPEPCKSGHYCVFGEQLPIPCPPGRFNNITGISSEEECPYCVSGQYCAGYGNVWPTGPCTAGYHCQGGAVDQVPTATSEFSENGLCPVGHYCDEGTPAPEQCPSGTIRYTEGAAGVDDCLPCPGGFYCDTPGKTNATAECTAGFYCPANETITAPTPQEFLCPVGHYCPEGSPAPVPCGVGNYQPDMGRDSCIACQAGYYCQSSLFPDPKPCPAYNYCPAATQTPIPCPDGTFTYPNDTGLQSEYECLPCLAGQYCRGGQLQGDCSQGYLCLSTSSEYTPNGTFPSLYDVDKTQCEANTTCAGPCPLSHYCPEGTTDAIPCRNFTYRADYFGSVEEDCYPCVAGSYCLEGDPTLYPCPLGHYCLEGLAPIVCPLYHYRDVEGAPSMQDCFNCEPGYFCNETGMTNYTYYPCPVGHYCEEATTEPEPCTGGRMSTTEARVSNEDCPLCTPGYYCPNDTINVHGIPCRPTYECPEGAAIEVTCRGGYYCEGVTGQPPICPGGYYCPIGSFAPTMCFYPKYCPEGTEVPLACPLGYKAVNHNELRSDDAGSCRICPAGTYGNHTERFYCADCPEGYYCPEGTGNPQDYPCEEGYYCPANSSAPTPCPPGTFGNQVQAYSEDQCVDCPTNTYNNLGAQIACRPCGSASSAEPGSAMCTCNGLYRSFQILDGSCECQSGYVFYDETDQEQQEGNGDGDCQPRVDTRCELSQTRDASTRECVDPAEADCSVACTLGSGGTYNVDLGKCECNQYTTVAEICDSNCTANMPTTMASVDVNGVLSLSSTDGYGNTITKSLSGTIGPNVHTTGQKKTEMCETSPTGTTCVIPKDVTDVDAFTSEDSTVIVTTPLYTTSDSYTTMNYSIGATNSSRRRLLSTQSTTGVSGIENPLVCLELEDLILFRVNIDHNNRSLSNYPVYQKDHLFNTNPTFDYSEFRDLRFYILNTNVSISFFAHVFTEPGRYVIGDAQEPSWEIIVAVQEQDVSCDSIRIGPSNPANLVLQDVSKTNNVNEEPDWGLIIGMLAFLGACIIMLVIAVIVWRPMDAGIYPMKAWKPKYRALGAPPKIPTYLQYKDHEREELIAGTTVASTSAVAVSGMASGNPTLLEDFNVRTLYDKLEDQTLYLSQQLAKQQEDLQGFYERMSKQTDGLKDLLVNLDVNKLERLSGHRRGRRGSGSSSDSSNNGQDIRVMNFSSSRTYNFSGSNRREQELMEALQLLLEKLNTGKIPLSQEMLQQAGLAPGGSISGGGVVSGKGAAVDKLLAKQKAERMHLDKELREEAENEMEKLLADHDEKRALLSRQMSENLQAKLEQATSQEEIEKIMAEHEKKLADSLDQLDKQKAKQMQDLTRRLANRRRDREGALKRQHKAEAEQLGIKLEDVGETDPEGVLQDQGLDLDLLMAEENASRTKDQTNITKNLAKEQQKMMSENMNTTLTSLEETGILSESDVSDLKVELESLEDGLKRKLEKRKSDLNRNMKNKMAEKRRRKTKKLQTQHDKELEKCNSSEEAEEVGKRHQKRLETMEKWLDSEENQLAQSIEKEIGNRLAKELQEGHKEILDKLAGSHGVDQVTQQRLLDQLRRNNEDISYELGVQREQQSSNFDAKIAARRGRRKQDMHRLAEEEAAQRILKEQEKAVGKKDDRGGFSIMGVAEDTPINMAELSMEEQAVVREHQRVQEEMKERHEQEKEDLQKNLGEGAKTKEAEEVKKLEREKSKVLSETRNKHAAELAARQDLSEEEMKLLLQTHARELEDIEDRMESERTRQQLAVRDRLAARKKRLLEDQRRKQELDLAKEAIEQKKELRDVHGKVVKEAERKEMVEEIQKVGGQNTDKVIKEVLAKRQAQEARGLDAQFAAERRIAVEGALDKLHDKYNAKRDSMLQRHEKELADLAKEDLTSDQRQQRKAALLNKQQIELNKLERELADEKKGIEKGALSDWELRYARAKLQMKERHYQEYADALKELSSDQDANHVVNAEQAAKAAQEIEEVRQKLESERMANEERIRKEREDFEENEKKKMARELEEYESKLTDEEKKDREKNEKRINGLNKRKDQLIKDKKKKQEEKLSAMKDQGASQEEQEKIIAEFERDLQKVQNQMDADRLRMQSELEERIRKRKEERRKAKVEQVQGQVEENIKEKEEELKSEEERMKAEEVILLRNSVESDHLLSDAPAQQEQAFPTDYTMAAALSDADLANLLMSSPLYRKLGEIKRTMEDGTLPQRKRGEEIFTDKNDTEWTNDQELVPIDLNKLSPRSFVAYRFGCFVVRLVAVHCGHKPVSLLIAEKIPVNEKLVRNAYRNSFHYDDLNHILYVREERLGSVGEFMLVIIHALAHIKAGDMRDDTNVDFLREFHLALSVVCNDLFFARYRSKNSPRDTTSDRDGEGISTLEEPPLDPAQSKALIDAMFGGEQLETEKEDSLERLMDVKLLHGSDEDGVHFNKELLSERMSSFSNFSLNDKMRNFLGAVEDKMALSRQHGSSDDVDKRLAKLTGKPATSKTHPAMKGMKGAIDQLPDELSGTALWQSVSQGATAKERSGGRIMLAASKAQDKNLQKQFLMDEVNSLTEKLDKLNTTFAELSTKYVKTQGTISAIYEELHSQKTLAEEEKEKPEEKEKLMKDTTKLLSDAQNNLTDLNLKRDTLSKKIDSYSKLLEERQQQLQTQLRRKDVKKK</sequence>
<feature type="region of interest" description="Disordered" evidence="2">
    <location>
        <begin position="3561"/>
        <end position="3584"/>
    </location>
</feature>
<keyword evidence="3" id="KW-1133">Transmembrane helix</keyword>
<feature type="region of interest" description="Disordered" evidence="2">
    <location>
        <begin position="2672"/>
        <end position="2708"/>
    </location>
</feature>
<keyword evidence="3" id="KW-0812">Transmembrane</keyword>
<dbReference type="SMART" id="SM01411">
    <property type="entry name" value="Ephrin_rec_like"/>
    <property type="match status" value="28"/>
</dbReference>
<dbReference type="KEGG" id="spu:578280"/>
<evidence type="ECO:0000256" key="2">
    <source>
        <dbReference type="SAM" id="MobiDB-lite"/>
    </source>
</evidence>
<feature type="compositionally biased region" description="Basic and acidic residues" evidence="2">
    <location>
        <begin position="3563"/>
        <end position="3574"/>
    </location>
</feature>
<feature type="compositionally biased region" description="Basic and acidic residues" evidence="2">
    <location>
        <begin position="2869"/>
        <end position="2883"/>
    </location>
</feature>
<keyword evidence="1" id="KW-0175">Coiled coil</keyword>